<keyword evidence="2" id="KW-1185">Reference proteome</keyword>
<comment type="caution">
    <text evidence="1">The sequence shown here is derived from an EMBL/GenBank/DDBJ whole genome shotgun (WGS) entry which is preliminary data.</text>
</comment>
<evidence type="ECO:0000313" key="2">
    <source>
        <dbReference type="Proteomes" id="UP000324222"/>
    </source>
</evidence>
<dbReference type="Proteomes" id="UP000324222">
    <property type="component" value="Unassembled WGS sequence"/>
</dbReference>
<organism evidence="1 2">
    <name type="scientific">Portunus trituberculatus</name>
    <name type="common">Swimming crab</name>
    <name type="synonym">Neptunus trituberculatus</name>
    <dbReference type="NCBI Taxonomy" id="210409"/>
    <lineage>
        <taxon>Eukaryota</taxon>
        <taxon>Metazoa</taxon>
        <taxon>Ecdysozoa</taxon>
        <taxon>Arthropoda</taxon>
        <taxon>Crustacea</taxon>
        <taxon>Multicrustacea</taxon>
        <taxon>Malacostraca</taxon>
        <taxon>Eumalacostraca</taxon>
        <taxon>Eucarida</taxon>
        <taxon>Decapoda</taxon>
        <taxon>Pleocyemata</taxon>
        <taxon>Brachyura</taxon>
        <taxon>Eubrachyura</taxon>
        <taxon>Portunoidea</taxon>
        <taxon>Portunidae</taxon>
        <taxon>Portuninae</taxon>
        <taxon>Portunus</taxon>
    </lineage>
</organism>
<protein>
    <submittedName>
        <fullName evidence="1">Uncharacterized protein</fullName>
    </submittedName>
</protein>
<dbReference type="EMBL" id="VSRR010022148">
    <property type="protein sequence ID" value="MPC64473.1"/>
    <property type="molecule type" value="Genomic_DNA"/>
</dbReference>
<sequence length="109" mass="12086">MEGKKAFILSISNHSFKASQTGHAALTWGQVVVVSAEKEDRACLSNNLSLAESPEHVSEWLIYKRCYKMAVNRAAVRELSVPAVRTGAASVHLDQQVLYAYVTWSFQAM</sequence>
<dbReference type="AlphaFoldDB" id="A0A5B7H342"/>
<accession>A0A5B7H342</accession>
<name>A0A5B7H342_PORTR</name>
<evidence type="ECO:0000313" key="1">
    <source>
        <dbReference type="EMBL" id="MPC64473.1"/>
    </source>
</evidence>
<gene>
    <name evidence="1" type="ORF">E2C01_058590</name>
</gene>
<reference evidence="1 2" key="1">
    <citation type="submission" date="2019-05" db="EMBL/GenBank/DDBJ databases">
        <title>Another draft genome of Portunus trituberculatus and its Hox gene families provides insights of decapod evolution.</title>
        <authorList>
            <person name="Jeong J.-H."/>
            <person name="Song I."/>
            <person name="Kim S."/>
            <person name="Choi T."/>
            <person name="Kim D."/>
            <person name="Ryu S."/>
            <person name="Kim W."/>
        </authorList>
    </citation>
    <scope>NUCLEOTIDE SEQUENCE [LARGE SCALE GENOMIC DNA]</scope>
    <source>
        <tissue evidence="1">Muscle</tissue>
    </source>
</reference>
<proteinExistence type="predicted"/>